<evidence type="ECO:0000256" key="1">
    <source>
        <dbReference type="SAM" id="MobiDB-lite"/>
    </source>
</evidence>
<sequence>MIVRAVALPGTPLLVPGVAGAAEVLAESRAQVLVALRELVRDARRVVVLDCEARREGERRGEMRPDLQAAGVAPRWWGWAPRASAAGLPAAGVPASVALLALDAAGWEGPVEVVELGSATVPAAAVGLARDVLTEPGTGLVVVTGARAPLPDGGAHAPSVGAEGSTSDGDGAAGSTAEDAVLHALGEAWDADARHATGEYEGRRYAVVRFLVPADERVATVRR</sequence>
<proteinExistence type="predicted"/>
<dbReference type="Proteomes" id="UP000641803">
    <property type="component" value="Unassembled WGS sequence"/>
</dbReference>
<gene>
    <name evidence="2" type="ORF">H9652_07170</name>
</gene>
<dbReference type="RefSeq" id="WP_191795640.1">
    <property type="nucleotide sequence ID" value="NZ_JACSQQ010000009.1"/>
</dbReference>
<comment type="caution">
    <text evidence="2">The sequence shown here is derived from an EMBL/GenBank/DDBJ whole genome shotgun (WGS) entry which is preliminary data.</text>
</comment>
<keyword evidence="3" id="KW-1185">Reference proteome</keyword>
<accession>A0ABR8RQY0</accession>
<dbReference type="EMBL" id="JACSQQ010000009">
    <property type="protein sequence ID" value="MBD7950183.1"/>
    <property type="molecule type" value="Genomic_DNA"/>
</dbReference>
<evidence type="ECO:0000313" key="3">
    <source>
        <dbReference type="Proteomes" id="UP000641803"/>
    </source>
</evidence>
<name>A0ABR8RQY0_9CELL</name>
<organism evidence="2 3">
    <name type="scientific">Oerskovia rustica</name>
    <dbReference type="NCBI Taxonomy" id="2762237"/>
    <lineage>
        <taxon>Bacteria</taxon>
        <taxon>Bacillati</taxon>
        <taxon>Actinomycetota</taxon>
        <taxon>Actinomycetes</taxon>
        <taxon>Micrococcales</taxon>
        <taxon>Cellulomonadaceae</taxon>
        <taxon>Oerskovia</taxon>
    </lineage>
</organism>
<reference evidence="2 3" key="1">
    <citation type="submission" date="2020-08" db="EMBL/GenBank/DDBJ databases">
        <title>A Genomic Blueprint of the Chicken Gut Microbiome.</title>
        <authorList>
            <person name="Gilroy R."/>
            <person name="Ravi A."/>
            <person name="Getino M."/>
            <person name="Pursley I."/>
            <person name="Horton D.L."/>
            <person name="Alikhan N.-F."/>
            <person name="Baker D."/>
            <person name="Gharbi K."/>
            <person name="Hall N."/>
            <person name="Watson M."/>
            <person name="Adriaenssens E.M."/>
            <person name="Foster-Nyarko E."/>
            <person name="Jarju S."/>
            <person name="Secka A."/>
            <person name="Antonio M."/>
            <person name="Oren A."/>
            <person name="Chaudhuri R."/>
            <person name="La Ragione R.M."/>
            <person name="Hildebrand F."/>
            <person name="Pallen M.J."/>
        </authorList>
    </citation>
    <scope>NUCLEOTIDE SEQUENCE [LARGE SCALE GENOMIC DNA]</scope>
    <source>
        <strain evidence="2 3">Sa4CUA1</strain>
    </source>
</reference>
<evidence type="ECO:0000313" key="2">
    <source>
        <dbReference type="EMBL" id="MBD7950183.1"/>
    </source>
</evidence>
<protein>
    <submittedName>
        <fullName evidence="2">Uncharacterized protein</fullName>
    </submittedName>
</protein>
<feature type="compositionally biased region" description="Low complexity" evidence="1">
    <location>
        <begin position="161"/>
        <end position="175"/>
    </location>
</feature>
<feature type="region of interest" description="Disordered" evidence="1">
    <location>
        <begin position="151"/>
        <end position="175"/>
    </location>
</feature>